<evidence type="ECO:0000256" key="6">
    <source>
        <dbReference type="SAM" id="Phobius"/>
    </source>
</evidence>
<evidence type="ECO:0000313" key="8">
    <source>
        <dbReference type="Proteomes" id="UP000628017"/>
    </source>
</evidence>
<dbReference type="RefSeq" id="WP_188671901.1">
    <property type="nucleotide sequence ID" value="NZ_BMKA01000002.1"/>
</dbReference>
<keyword evidence="4 6" id="KW-1133">Transmembrane helix</keyword>
<evidence type="ECO:0000256" key="2">
    <source>
        <dbReference type="ARBA" id="ARBA00008564"/>
    </source>
</evidence>
<dbReference type="AlphaFoldDB" id="A0A916VNT8"/>
<dbReference type="EMBL" id="BMKA01000002">
    <property type="protein sequence ID" value="GGA13165.1"/>
    <property type="molecule type" value="Genomic_DNA"/>
</dbReference>
<evidence type="ECO:0000256" key="5">
    <source>
        <dbReference type="ARBA" id="ARBA00023136"/>
    </source>
</evidence>
<keyword evidence="3 6" id="KW-0812">Transmembrane</keyword>
<comment type="similarity">
    <text evidence="2">Belongs to the CbiQ family.</text>
</comment>
<sequence length="200" mass="22053">MLSLTLERQSWAHRIPVGWKLATLFALTFVTFPLDSIAPIVAGLALVLLGWTSLGRAGFQASLRALRPVLWFVVIILVYHIFVGRLHQGAVIVLKMLLLFGFANFVTMTSRLSDMMDLVIRLLSPLRRVGIPPERIALAFALVIRFTPVLGQRGARLAEAWRARSARRAGPRIIAPLAVSALDDADQVAEALRARGGLRE</sequence>
<evidence type="ECO:0000256" key="3">
    <source>
        <dbReference type="ARBA" id="ARBA00022692"/>
    </source>
</evidence>
<feature type="transmembrane region" description="Helical" evidence="6">
    <location>
        <begin position="36"/>
        <end position="54"/>
    </location>
</feature>
<comment type="caution">
    <text evidence="7">The sequence shown here is derived from an EMBL/GenBank/DDBJ whole genome shotgun (WGS) entry which is preliminary data.</text>
</comment>
<evidence type="ECO:0000256" key="4">
    <source>
        <dbReference type="ARBA" id="ARBA00022989"/>
    </source>
</evidence>
<proteinExistence type="inferred from homology"/>
<name>A0A916VNT8_9RHOB</name>
<protein>
    <submittedName>
        <fullName evidence="7">ABC transporter permease</fullName>
    </submittedName>
</protein>
<keyword evidence="5 6" id="KW-0472">Membrane</keyword>
<dbReference type="CDD" id="cd16914">
    <property type="entry name" value="EcfT"/>
    <property type="match status" value="1"/>
</dbReference>
<accession>A0A916VNT8</accession>
<organism evidence="7 8">
    <name type="scientific">Neptunicoccus cionae</name>
    <dbReference type="NCBI Taxonomy" id="2035344"/>
    <lineage>
        <taxon>Bacteria</taxon>
        <taxon>Pseudomonadati</taxon>
        <taxon>Pseudomonadota</taxon>
        <taxon>Alphaproteobacteria</taxon>
        <taxon>Rhodobacterales</taxon>
        <taxon>Paracoccaceae</taxon>
        <taxon>Neptunicoccus</taxon>
    </lineage>
</organism>
<dbReference type="InterPro" id="IPR003339">
    <property type="entry name" value="ABC/ECF_trnsptr_transmembrane"/>
</dbReference>
<dbReference type="Proteomes" id="UP000628017">
    <property type="component" value="Unassembled WGS sequence"/>
</dbReference>
<dbReference type="GO" id="GO:0005886">
    <property type="term" value="C:plasma membrane"/>
    <property type="evidence" value="ECO:0007669"/>
    <property type="project" value="UniProtKB-ARBA"/>
</dbReference>
<feature type="transmembrane region" description="Helical" evidence="6">
    <location>
        <begin position="66"/>
        <end position="83"/>
    </location>
</feature>
<gene>
    <name evidence="7" type="ORF">GCM10011498_11360</name>
</gene>
<reference evidence="7" key="1">
    <citation type="journal article" date="2014" name="Int. J. Syst. Evol. Microbiol.">
        <title>Complete genome sequence of Corynebacterium casei LMG S-19264T (=DSM 44701T), isolated from a smear-ripened cheese.</title>
        <authorList>
            <consortium name="US DOE Joint Genome Institute (JGI-PGF)"/>
            <person name="Walter F."/>
            <person name="Albersmeier A."/>
            <person name="Kalinowski J."/>
            <person name="Ruckert C."/>
        </authorList>
    </citation>
    <scope>NUCLEOTIDE SEQUENCE</scope>
    <source>
        <strain evidence="7">CGMCC 1.15880</strain>
    </source>
</reference>
<reference evidence="7" key="2">
    <citation type="submission" date="2020-09" db="EMBL/GenBank/DDBJ databases">
        <authorList>
            <person name="Sun Q."/>
            <person name="Zhou Y."/>
        </authorList>
    </citation>
    <scope>NUCLEOTIDE SEQUENCE</scope>
    <source>
        <strain evidence="7">CGMCC 1.15880</strain>
    </source>
</reference>
<keyword evidence="8" id="KW-1185">Reference proteome</keyword>
<evidence type="ECO:0000256" key="1">
    <source>
        <dbReference type="ARBA" id="ARBA00004141"/>
    </source>
</evidence>
<feature type="transmembrane region" description="Helical" evidence="6">
    <location>
        <begin position="89"/>
        <end position="106"/>
    </location>
</feature>
<evidence type="ECO:0000313" key="7">
    <source>
        <dbReference type="EMBL" id="GGA13165.1"/>
    </source>
</evidence>
<dbReference type="Pfam" id="PF02361">
    <property type="entry name" value="CbiQ"/>
    <property type="match status" value="1"/>
</dbReference>
<comment type="subcellular location">
    <subcellularLocation>
        <location evidence="1">Membrane</location>
        <topology evidence="1">Multi-pass membrane protein</topology>
    </subcellularLocation>
</comment>